<comment type="caution">
    <text evidence="3">The sequence shown here is derived from an EMBL/GenBank/DDBJ whole genome shotgun (WGS) entry which is preliminary data.</text>
</comment>
<accession>A0AAN6ZKT1</accession>
<dbReference type="PANTHER" id="PTHR23422">
    <property type="entry name" value="DIPEPTIDYL PEPTIDASE III-RELATED"/>
    <property type="match status" value="1"/>
</dbReference>
<dbReference type="EMBL" id="MU853615">
    <property type="protein sequence ID" value="KAK4141234.1"/>
    <property type="molecule type" value="Genomic_DNA"/>
</dbReference>
<dbReference type="GeneID" id="87818285"/>
<dbReference type="AlphaFoldDB" id="A0AAN6ZKT1"/>
<reference evidence="3" key="1">
    <citation type="journal article" date="2023" name="Mol. Phylogenet. Evol.">
        <title>Genome-scale phylogeny and comparative genomics of the fungal order Sordariales.</title>
        <authorList>
            <person name="Hensen N."/>
            <person name="Bonometti L."/>
            <person name="Westerberg I."/>
            <person name="Brannstrom I.O."/>
            <person name="Guillou S."/>
            <person name="Cros-Aarteil S."/>
            <person name="Calhoun S."/>
            <person name="Haridas S."/>
            <person name="Kuo A."/>
            <person name="Mondo S."/>
            <person name="Pangilinan J."/>
            <person name="Riley R."/>
            <person name="LaButti K."/>
            <person name="Andreopoulos B."/>
            <person name="Lipzen A."/>
            <person name="Chen C."/>
            <person name="Yan M."/>
            <person name="Daum C."/>
            <person name="Ng V."/>
            <person name="Clum A."/>
            <person name="Steindorff A."/>
            <person name="Ohm R.A."/>
            <person name="Martin F."/>
            <person name="Silar P."/>
            <person name="Natvig D.O."/>
            <person name="Lalanne C."/>
            <person name="Gautier V."/>
            <person name="Ament-Velasquez S.L."/>
            <person name="Kruys A."/>
            <person name="Hutchinson M.I."/>
            <person name="Powell A.J."/>
            <person name="Barry K."/>
            <person name="Miller A.N."/>
            <person name="Grigoriev I.V."/>
            <person name="Debuchy R."/>
            <person name="Gladieux P."/>
            <person name="Hiltunen Thoren M."/>
            <person name="Johannesson H."/>
        </authorList>
    </citation>
    <scope>NUCLEOTIDE SEQUENCE</scope>
    <source>
        <strain evidence="3">CBS 141.50</strain>
    </source>
</reference>
<proteinExistence type="predicted"/>
<reference evidence="3" key="2">
    <citation type="submission" date="2023-05" db="EMBL/GenBank/DDBJ databases">
        <authorList>
            <consortium name="Lawrence Berkeley National Laboratory"/>
            <person name="Steindorff A."/>
            <person name="Hensen N."/>
            <person name="Bonometti L."/>
            <person name="Westerberg I."/>
            <person name="Brannstrom I.O."/>
            <person name="Guillou S."/>
            <person name="Cros-Aarteil S."/>
            <person name="Calhoun S."/>
            <person name="Haridas S."/>
            <person name="Kuo A."/>
            <person name="Mondo S."/>
            <person name="Pangilinan J."/>
            <person name="Riley R."/>
            <person name="Labutti K."/>
            <person name="Andreopoulos B."/>
            <person name="Lipzen A."/>
            <person name="Chen C."/>
            <person name="Yanf M."/>
            <person name="Daum C."/>
            <person name="Ng V."/>
            <person name="Clum A."/>
            <person name="Ohm R."/>
            <person name="Martin F."/>
            <person name="Silar P."/>
            <person name="Natvig D."/>
            <person name="Lalanne C."/>
            <person name="Gautier V."/>
            <person name="Ament-Velasquez S.L."/>
            <person name="Kruys A."/>
            <person name="Hutchinson M.I."/>
            <person name="Powell A.J."/>
            <person name="Barry K."/>
            <person name="Miller A.N."/>
            <person name="Grigoriev I.V."/>
            <person name="Debuchy R."/>
            <person name="Gladieux P."/>
            <person name="Thoren M.H."/>
            <person name="Johannesson H."/>
        </authorList>
    </citation>
    <scope>NUCLEOTIDE SEQUENCE</scope>
    <source>
        <strain evidence="3">CBS 141.50</strain>
    </source>
</reference>
<protein>
    <submittedName>
        <fullName evidence="3">Peptidase family M49-domain-containing protein</fullName>
    </submittedName>
</protein>
<keyword evidence="1" id="KW-0479">Metal-binding</keyword>
<dbReference type="GO" id="GO:0046872">
    <property type="term" value="F:metal ion binding"/>
    <property type="evidence" value="ECO:0007669"/>
    <property type="project" value="UniProtKB-KW"/>
</dbReference>
<evidence type="ECO:0000313" key="4">
    <source>
        <dbReference type="Proteomes" id="UP001302676"/>
    </source>
</evidence>
<dbReference type="RefSeq" id="XP_062634605.1">
    <property type="nucleotide sequence ID" value="XM_062781672.1"/>
</dbReference>
<organism evidence="3 4">
    <name type="scientific">Dichotomopilus funicola</name>
    <dbReference type="NCBI Taxonomy" id="1934379"/>
    <lineage>
        <taxon>Eukaryota</taxon>
        <taxon>Fungi</taxon>
        <taxon>Dikarya</taxon>
        <taxon>Ascomycota</taxon>
        <taxon>Pezizomycotina</taxon>
        <taxon>Sordariomycetes</taxon>
        <taxon>Sordariomycetidae</taxon>
        <taxon>Sordariales</taxon>
        <taxon>Chaetomiaceae</taxon>
        <taxon>Dichotomopilus</taxon>
    </lineage>
</organism>
<sequence>MATGNPKPIIHQLAIKPLFDGLTAREKLYAHHLSKAAWNDGKILMRQVSEEGPAIANVILSLYRACQGQWKQLANQTGVSAQELDGFLDYSAQFFCLGGRLANTIEECRANLAAYFLADNRELLELFGYNKSSTPTADDFIYYTYLFIAVEGVLGLQFYEKDGQSWGQPHRRAAFAILKHLLLDAADLITIHRNLAEKTLRIHINRAKILSHGKPSLGRLLTKIHIWRCTADIPSREALYEPLSTVDGIYEEWRQIVVAHPEPQGMFVQANTLLDRNGRVEVKVYEESREGIIQSFAERWG</sequence>
<evidence type="ECO:0000313" key="3">
    <source>
        <dbReference type="EMBL" id="KAK4141234.1"/>
    </source>
</evidence>
<dbReference type="PANTHER" id="PTHR23422:SF11">
    <property type="entry name" value="DIPEPTIDYL PEPTIDASE 3"/>
    <property type="match status" value="1"/>
</dbReference>
<dbReference type="Gene3D" id="3.30.540.30">
    <property type="match status" value="1"/>
</dbReference>
<gene>
    <name evidence="3" type="ORF">C8A04DRAFT_31211</name>
</gene>
<keyword evidence="4" id="KW-1185">Reference proteome</keyword>
<dbReference type="Pfam" id="PF03571">
    <property type="entry name" value="Peptidase_M49"/>
    <property type="match status" value="1"/>
</dbReference>
<dbReference type="InterPro" id="IPR039461">
    <property type="entry name" value="Peptidase_M49"/>
</dbReference>
<name>A0AAN6ZKT1_9PEZI</name>
<keyword evidence="2" id="KW-0378">Hydrolase</keyword>
<evidence type="ECO:0000256" key="1">
    <source>
        <dbReference type="ARBA" id="ARBA00022723"/>
    </source>
</evidence>
<evidence type="ECO:0000256" key="2">
    <source>
        <dbReference type="ARBA" id="ARBA00022801"/>
    </source>
</evidence>
<dbReference type="GO" id="GO:0008239">
    <property type="term" value="F:dipeptidyl-peptidase activity"/>
    <property type="evidence" value="ECO:0007669"/>
    <property type="project" value="TreeGrafter"/>
</dbReference>
<dbReference type="GO" id="GO:0005737">
    <property type="term" value="C:cytoplasm"/>
    <property type="evidence" value="ECO:0007669"/>
    <property type="project" value="TreeGrafter"/>
</dbReference>
<dbReference type="Proteomes" id="UP001302676">
    <property type="component" value="Unassembled WGS sequence"/>
</dbReference>